<accession>W2KXY1</accession>
<dbReference type="VEuPathDB" id="FungiDB:PPTG_23281"/>
<evidence type="ECO:0000313" key="1">
    <source>
        <dbReference type="EMBL" id="ETL90008.1"/>
    </source>
</evidence>
<sequence>MVDHLTHFLAFTIVADFWSSQYLVSWCGSLQVGSGSSAMAWSRQQDGKTSRINTQNFSRNTHTKVETTSKRTPAVKTNRNKKVSDNMQPGGGGGITFTSALLTIE</sequence>
<organism evidence="1">
    <name type="scientific">Phytophthora nicotianae</name>
    <name type="common">Potato buckeye rot agent</name>
    <name type="synonym">Phytophthora parasitica</name>
    <dbReference type="NCBI Taxonomy" id="4792"/>
    <lineage>
        <taxon>Eukaryota</taxon>
        <taxon>Sar</taxon>
        <taxon>Stramenopiles</taxon>
        <taxon>Oomycota</taxon>
        <taxon>Peronosporomycetes</taxon>
        <taxon>Peronosporales</taxon>
        <taxon>Peronosporaceae</taxon>
        <taxon>Phytophthora</taxon>
    </lineage>
</organism>
<dbReference type="Proteomes" id="UP000054423">
    <property type="component" value="Unassembled WGS sequence"/>
</dbReference>
<dbReference type="EMBL" id="KI680416">
    <property type="protein sequence ID" value="ETL90008.1"/>
    <property type="molecule type" value="Genomic_DNA"/>
</dbReference>
<reference evidence="1" key="1">
    <citation type="submission" date="2013-11" db="EMBL/GenBank/DDBJ databases">
        <title>The Genome Sequence of Phytophthora parasitica CHvinca01.</title>
        <authorList>
            <consortium name="The Broad Institute Genomics Platform"/>
            <person name="Russ C."/>
            <person name="Tyler B."/>
            <person name="Panabieres F."/>
            <person name="Shan W."/>
            <person name="Tripathy S."/>
            <person name="Grunwald N."/>
            <person name="Machado M."/>
            <person name="Johnson C.S."/>
            <person name="Arredondo F."/>
            <person name="Hong C."/>
            <person name="Coffey M."/>
            <person name="Young S.K."/>
            <person name="Zeng Q."/>
            <person name="Gargeya S."/>
            <person name="Fitzgerald M."/>
            <person name="Abouelleil A."/>
            <person name="Alvarado L."/>
            <person name="Chapman S.B."/>
            <person name="Gainer-Dewar J."/>
            <person name="Goldberg J."/>
            <person name="Griggs A."/>
            <person name="Gujja S."/>
            <person name="Hansen M."/>
            <person name="Howarth C."/>
            <person name="Imamovic A."/>
            <person name="Ireland A."/>
            <person name="Larimer J."/>
            <person name="McCowan C."/>
            <person name="Murphy C."/>
            <person name="Pearson M."/>
            <person name="Poon T.W."/>
            <person name="Priest M."/>
            <person name="Roberts A."/>
            <person name="Saif S."/>
            <person name="Shea T."/>
            <person name="Sykes S."/>
            <person name="Wortman J."/>
            <person name="Nusbaum C."/>
            <person name="Birren B."/>
        </authorList>
    </citation>
    <scope>NUCLEOTIDE SEQUENCE [LARGE SCALE GENOMIC DNA]</scope>
    <source>
        <strain evidence="1">CHvinca01</strain>
    </source>
</reference>
<name>W2KXY1_PHYNI</name>
<protein>
    <submittedName>
        <fullName evidence="1">Uncharacterized protein</fullName>
    </submittedName>
</protein>
<dbReference type="AlphaFoldDB" id="W2KXY1"/>
<gene>
    <name evidence="1" type="ORF">L917_11170</name>
</gene>
<proteinExistence type="predicted"/>